<feature type="transmembrane region" description="Helical" evidence="1">
    <location>
        <begin position="377"/>
        <end position="403"/>
    </location>
</feature>
<evidence type="ECO:0000313" key="3">
    <source>
        <dbReference type="EMBL" id="EGT34306.1"/>
    </source>
</evidence>
<name>G0NN55_CAEBE</name>
<dbReference type="OrthoDB" id="76388at2759"/>
<dbReference type="InterPro" id="IPR011583">
    <property type="entry name" value="Chitinase_II/V-like_cat"/>
</dbReference>
<protein>
    <recommendedName>
        <fullName evidence="2">GH18 domain-containing protein</fullName>
    </recommendedName>
</protein>
<keyword evidence="1" id="KW-0812">Transmembrane</keyword>
<dbReference type="SUPFAM" id="SSF51445">
    <property type="entry name" value="(Trans)glycosidases"/>
    <property type="match status" value="2"/>
</dbReference>
<dbReference type="InterPro" id="IPR029070">
    <property type="entry name" value="Chitinase_insertion_sf"/>
</dbReference>
<dbReference type="InterPro" id="IPR001223">
    <property type="entry name" value="Glyco_hydro18_cat"/>
</dbReference>
<feature type="transmembrane region" description="Helical" evidence="1">
    <location>
        <begin position="58"/>
        <end position="79"/>
    </location>
</feature>
<dbReference type="STRING" id="135651.G0NN55"/>
<dbReference type="GO" id="GO:0008061">
    <property type="term" value="F:chitin binding"/>
    <property type="evidence" value="ECO:0007669"/>
    <property type="project" value="InterPro"/>
</dbReference>
<sequence length="678" mass="79161">MTENTSVGYVNIRDAPPDYRSTSDTASANEPLIMIPIRKEIRQVEERQHRNRALKRRIFCFSVGFVSWLLAVFIGVFIWKNYGEMVFQTVNQRREISQIFRVWIDSISSFILENHLDGVELYYRWPKSKEDKDNYVFLARELRYKLQSIERITRRQTPYIISVLASPFNWNAKGESLIFDLSPSVDFFNVETENFNAPWHGTGQASPFSPLYSSNQESIDFTMKAYVCTTKLPNRFNFIVPFRGAFWKNVERPSKDDEHYKSVGMKNDSEEWVAWREFKKGWNISSAIWDDVSRTPYILDLINRTLLTFENERSLREKMEYVVSKNLGGITIDRVDWDDDSNTLLNALTSVDVCSGPKFKNNEINYKLTDRNRTKSIWVFGFILLTILAAISYVLTIGVFKLVDVLSSAETEKHRNHIDSISSFIHKHYLDGVELFYKWPESKEDKESFVFFVRELRYELENMERISSRNSSYVLSIVAPRQMEESESIIFHLLSSVDFFNVETNNYNLPWHKTGITGPPSPLYSKNNESIDATMKAYTCIAKLPSKFNFVVPFRGVFWKNVKDSSTDDEQYRTVSIKNDSGLRISFKKEWDSTRANWDDVSKTPYIWDPKYRTLLTFENERSMKAKIEYVVSNNLGGITIDSLEWDDDSNTLLNALTSVDLCPKRKNKQDKIEYDCG</sequence>
<dbReference type="Gene3D" id="3.20.20.80">
    <property type="entry name" value="Glycosidases"/>
    <property type="match status" value="2"/>
</dbReference>
<feature type="domain" description="GH18" evidence="2">
    <location>
        <begin position="316"/>
        <end position="664"/>
    </location>
</feature>
<evidence type="ECO:0000313" key="4">
    <source>
        <dbReference type="Proteomes" id="UP000008068"/>
    </source>
</evidence>
<dbReference type="GO" id="GO:0005975">
    <property type="term" value="P:carbohydrate metabolic process"/>
    <property type="evidence" value="ECO:0007669"/>
    <property type="project" value="InterPro"/>
</dbReference>
<dbReference type="HOGENOM" id="CLU_347559_0_0_1"/>
<dbReference type="PANTHER" id="PTHR46073">
    <property type="entry name" value="CHITINASE"/>
    <property type="match status" value="1"/>
</dbReference>
<dbReference type="Pfam" id="PF00704">
    <property type="entry name" value="Glyco_hydro_18"/>
    <property type="match status" value="2"/>
</dbReference>
<reference evidence="4" key="1">
    <citation type="submission" date="2011-07" db="EMBL/GenBank/DDBJ databases">
        <authorList>
            <consortium name="Caenorhabditis brenneri Sequencing and Analysis Consortium"/>
            <person name="Wilson R.K."/>
        </authorList>
    </citation>
    <scope>NUCLEOTIDE SEQUENCE [LARGE SCALE GENOMIC DNA]</scope>
    <source>
        <strain evidence="4">PB2801</strain>
    </source>
</reference>
<dbReference type="AlphaFoldDB" id="G0NN55"/>
<dbReference type="Proteomes" id="UP000008068">
    <property type="component" value="Unassembled WGS sequence"/>
</dbReference>
<gene>
    <name evidence="3" type="ORF">CAEBREN_24459</name>
</gene>
<keyword evidence="4" id="KW-1185">Reference proteome</keyword>
<keyword evidence="1" id="KW-0472">Membrane</keyword>
<organism evidence="4">
    <name type="scientific">Caenorhabditis brenneri</name>
    <name type="common">Nematode worm</name>
    <dbReference type="NCBI Taxonomy" id="135651"/>
    <lineage>
        <taxon>Eukaryota</taxon>
        <taxon>Metazoa</taxon>
        <taxon>Ecdysozoa</taxon>
        <taxon>Nematoda</taxon>
        <taxon>Chromadorea</taxon>
        <taxon>Rhabditida</taxon>
        <taxon>Rhabditina</taxon>
        <taxon>Rhabditomorpha</taxon>
        <taxon>Rhabditoidea</taxon>
        <taxon>Rhabditidae</taxon>
        <taxon>Peloderinae</taxon>
        <taxon>Caenorhabditis</taxon>
    </lineage>
</organism>
<dbReference type="InterPro" id="IPR017853">
    <property type="entry name" value="GH"/>
</dbReference>
<dbReference type="InParanoid" id="G0NN55"/>
<keyword evidence="1" id="KW-1133">Transmembrane helix</keyword>
<dbReference type="SMART" id="SM00636">
    <property type="entry name" value="Glyco_18"/>
    <property type="match status" value="2"/>
</dbReference>
<evidence type="ECO:0000259" key="2">
    <source>
        <dbReference type="PROSITE" id="PS51910"/>
    </source>
</evidence>
<dbReference type="EMBL" id="GL379912">
    <property type="protein sequence ID" value="EGT34306.1"/>
    <property type="molecule type" value="Genomic_DNA"/>
</dbReference>
<dbReference type="eggNOG" id="KOG2806">
    <property type="taxonomic scope" value="Eukaryota"/>
</dbReference>
<proteinExistence type="predicted"/>
<dbReference type="Gene3D" id="3.10.50.10">
    <property type="match status" value="1"/>
</dbReference>
<accession>G0NN55</accession>
<evidence type="ECO:0000256" key="1">
    <source>
        <dbReference type="SAM" id="Phobius"/>
    </source>
</evidence>
<dbReference type="PANTHER" id="PTHR46073:SF4">
    <property type="entry name" value="GH18 DOMAIN-CONTAINING PROTEIN"/>
    <property type="match status" value="1"/>
</dbReference>
<dbReference type="PROSITE" id="PS51910">
    <property type="entry name" value="GH18_2"/>
    <property type="match status" value="1"/>
</dbReference>